<reference evidence="8 9" key="1">
    <citation type="journal article" date="2017" name="Gigascience">
        <title>Draft genome of the honey bee ectoparasitic mite, Tropilaelaps mercedesae, is shaped by the parasitic life history.</title>
        <authorList>
            <person name="Dong X."/>
            <person name="Armstrong S.D."/>
            <person name="Xia D."/>
            <person name="Makepeace B.L."/>
            <person name="Darby A.C."/>
            <person name="Kadowaki T."/>
        </authorList>
    </citation>
    <scope>NUCLEOTIDE SEQUENCE [LARGE SCALE GENOMIC DNA]</scope>
    <source>
        <strain evidence="8">Wuxi-XJTLU</strain>
    </source>
</reference>
<proteinExistence type="inferred from homology"/>
<protein>
    <recommendedName>
        <fullName evidence="2 5">Peptide-methionine (R)-S-oxide reductase</fullName>
        <ecNumber evidence="2 5">1.8.4.12</ecNumber>
    </recommendedName>
</protein>
<evidence type="ECO:0000256" key="4">
    <source>
        <dbReference type="ARBA" id="ARBA00048488"/>
    </source>
</evidence>
<comment type="function">
    <text evidence="5">Methionine-sulfoxide reductase that specifically reduces methionine (R)-sulfoxide back to methionine. While in many cases methionine oxidation is the result of random oxidation following oxidative stress, methionine oxidation is also a post-translational modification that takes place on specific residues.</text>
</comment>
<dbReference type="Gene3D" id="2.170.150.20">
    <property type="entry name" value="Peptide methionine sulfoxide reductase"/>
    <property type="match status" value="1"/>
</dbReference>
<feature type="region of interest" description="Disordered" evidence="6">
    <location>
        <begin position="46"/>
        <end position="76"/>
    </location>
</feature>
<keyword evidence="5" id="KW-0479">Metal-binding</keyword>
<dbReference type="GO" id="GO:0006979">
    <property type="term" value="P:response to oxidative stress"/>
    <property type="evidence" value="ECO:0007669"/>
    <property type="project" value="InterPro"/>
</dbReference>
<comment type="caution">
    <text evidence="8">The sequence shown here is derived from an EMBL/GenBank/DDBJ whole genome shotgun (WGS) entry which is preliminary data.</text>
</comment>
<dbReference type="GO" id="GO:0033743">
    <property type="term" value="F:peptide-methionine (R)-S-oxide reductase activity"/>
    <property type="evidence" value="ECO:0007669"/>
    <property type="project" value="UniProtKB-EC"/>
</dbReference>
<evidence type="ECO:0000256" key="6">
    <source>
        <dbReference type="SAM" id="MobiDB-lite"/>
    </source>
</evidence>
<dbReference type="EC" id="1.8.4.12" evidence="2 5"/>
<dbReference type="AlphaFoldDB" id="A0A1V9XLU8"/>
<evidence type="ECO:0000313" key="9">
    <source>
        <dbReference type="Proteomes" id="UP000192247"/>
    </source>
</evidence>
<dbReference type="Pfam" id="PF01641">
    <property type="entry name" value="SelR"/>
    <property type="match status" value="1"/>
</dbReference>
<organism evidence="8 9">
    <name type="scientific">Tropilaelaps mercedesae</name>
    <dbReference type="NCBI Taxonomy" id="418985"/>
    <lineage>
        <taxon>Eukaryota</taxon>
        <taxon>Metazoa</taxon>
        <taxon>Ecdysozoa</taxon>
        <taxon>Arthropoda</taxon>
        <taxon>Chelicerata</taxon>
        <taxon>Arachnida</taxon>
        <taxon>Acari</taxon>
        <taxon>Parasitiformes</taxon>
        <taxon>Mesostigmata</taxon>
        <taxon>Gamasina</taxon>
        <taxon>Dermanyssoidea</taxon>
        <taxon>Laelapidae</taxon>
        <taxon>Tropilaelaps</taxon>
    </lineage>
</organism>
<dbReference type="GO" id="GO:0046872">
    <property type="term" value="F:metal ion binding"/>
    <property type="evidence" value="ECO:0007669"/>
    <property type="project" value="UniProtKB-KW"/>
</dbReference>
<evidence type="ECO:0000256" key="3">
    <source>
        <dbReference type="ARBA" id="ARBA00023002"/>
    </source>
</evidence>
<accession>A0A1V9XLU8</accession>
<dbReference type="InParanoid" id="A0A1V9XLU8"/>
<comment type="cofactor">
    <cofactor evidence="5">
        <name>Zn(2+)</name>
        <dbReference type="ChEBI" id="CHEBI:29105"/>
    </cofactor>
    <text evidence="5">Binds 1 zinc ion per subunit.</text>
</comment>
<keyword evidence="9" id="KW-1185">Reference proteome</keyword>
<dbReference type="NCBIfam" id="TIGR00357">
    <property type="entry name" value="peptide-methionine (R)-S-oxide reductase MsrB"/>
    <property type="match status" value="1"/>
</dbReference>
<keyword evidence="3 5" id="KW-0560">Oxidoreductase</keyword>
<dbReference type="GO" id="GO:0005737">
    <property type="term" value="C:cytoplasm"/>
    <property type="evidence" value="ECO:0007669"/>
    <property type="project" value="TreeGrafter"/>
</dbReference>
<dbReference type="STRING" id="418985.A0A1V9XLU8"/>
<feature type="domain" description="MsrB" evidence="7">
    <location>
        <begin position="125"/>
        <end position="253"/>
    </location>
</feature>
<feature type="region of interest" description="Disordered" evidence="6">
    <location>
        <begin position="1"/>
        <end position="22"/>
    </location>
</feature>
<dbReference type="Proteomes" id="UP000192247">
    <property type="component" value="Unassembled WGS sequence"/>
</dbReference>
<comment type="similarity">
    <text evidence="1 5">Belongs to the MsrB Met sulfoxide reductase family.</text>
</comment>
<comment type="catalytic activity">
    <reaction evidence="4 5">
        <text>L-methionyl-[protein] + [thioredoxin]-disulfide + H2O = L-methionyl-(R)-S-oxide-[protein] + [thioredoxin]-dithiol</text>
        <dbReference type="Rhea" id="RHEA:24164"/>
        <dbReference type="Rhea" id="RHEA-COMP:10698"/>
        <dbReference type="Rhea" id="RHEA-COMP:10700"/>
        <dbReference type="Rhea" id="RHEA-COMP:12313"/>
        <dbReference type="Rhea" id="RHEA-COMP:12314"/>
        <dbReference type="ChEBI" id="CHEBI:15377"/>
        <dbReference type="ChEBI" id="CHEBI:16044"/>
        <dbReference type="ChEBI" id="CHEBI:29950"/>
        <dbReference type="ChEBI" id="CHEBI:45764"/>
        <dbReference type="ChEBI" id="CHEBI:50058"/>
        <dbReference type="EC" id="1.8.4.12"/>
    </reaction>
</comment>
<dbReference type="InterPro" id="IPR028427">
    <property type="entry name" value="Met_Sox_Rdtase_MsrB"/>
</dbReference>
<dbReference type="PROSITE" id="PS51790">
    <property type="entry name" value="MSRB"/>
    <property type="match status" value="1"/>
</dbReference>
<gene>
    <name evidence="8" type="ORF">BIW11_09160</name>
</gene>
<keyword evidence="5" id="KW-0862">Zinc</keyword>
<evidence type="ECO:0000259" key="7">
    <source>
        <dbReference type="PROSITE" id="PS51790"/>
    </source>
</evidence>
<sequence>MPAPKRRACPVEPFGAAPASTNERSIGANSLFLVQCRQLHTSPAERLRLSTVGSQNSKKNPSVGSTSDPSASIPDNKAISEMSSREQVGQCLLRKVVDIQGLTGHCWKKPLLGQPKTLRKYHVTNGENVWTGRRLMSAVLRARNDLDLASKYLNHSEKGTYVCVCCRANLFRSEDKFNHCGWPSFRQAMGTKLDGSDDSTNVKREYDGSHGMVRTEVLCRKCDSHLGHVFDDGPEPFGTRFCINSLSLDFVKDQ</sequence>
<dbReference type="PANTHER" id="PTHR10173:SF52">
    <property type="entry name" value="METHIONINE-R-SULFOXIDE REDUCTASE B1"/>
    <property type="match status" value="1"/>
</dbReference>
<evidence type="ECO:0000313" key="8">
    <source>
        <dbReference type="EMBL" id="OQR74318.1"/>
    </source>
</evidence>
<dbReference type="OrthoDB" id="44061at2759"/>
<dbReference type="GO" id="GO:0030091">
    <property type="term" value="P:protein repair"/>
    <property type="evidence" value="ECO:0007669"/>
    <property type="project" value="InterPro"/>
</dbReference>
<dbReference type="InterPro" id="IPR011057">
    <property type="entry name" value="Mss4-like_sf"/>
</dbReference>
<dbReference type="SUPFAM" id="SSF51316">
    <property type="entry name" value="Mss4-like"/>
    <property type="match status" value="1"/>
</dbReference>
<name>A0A1V9XLU8_9ACAR</name>
<dbReference type="InterPro" id="IPR002579">
    <property type="entry name" value="Met_Sox_Rdtase_MsrB_dom"/>
</dbReference>
<dbReference type="EMBL" id="MNPL01008225">
    <property type="protein sequence ID" value="OQR74318.1"/>
    <property type="molecule type" value="Genomic_DNA"/>
</dbReference>
<evidence type="ECO:0000256" key="5">
    <source>
        <dbReference type="RuleBase" id="RU365044"/>
    </source>
</evidence>
<evidence type="ECO:0000256" key="1">
    <source>
        <dbReference type="ARBA" id="ARBA00007174"/>
    </source>
</evidence>
<feature type="compositionally biased region" description="Polar residues" evidence="6">
    <location>
        <begin position="51"/>
        <end position="70"/>
    </location>
</feature>
<evidence type="ECO:0000256" key="2">
    <source>
        <dbReference type="ARBA" id="ARBA00012499"/>
    </source>
</evidence>
<dbReference type="PANTHER" id="PTHR10173">
    <property type="entry name" value="METHIONINE SULFOXIDE REDUCTASE"/>
    <property type="match status" value="1"/>
</dbReference>